<dbReference type="SUPFAM" id="SSF54991">
    <property type="entry name" value="Anticodon-binding domain of PheRS"/>
    <property type="match status" value="1"/>
</dbReference>
<dbReference type="InterPro" id="IPR009061">
    <property type="entry name" value="DNA-bd_dom_put_sf"/>
</dbReference>
<keyword evidence="4 15" id="KW-0963">Cytoplasm</keyword>
<dbReference type="SUPFAM" id="SSF56037">
    <property type="entry name" value="PheT/TilS domain"/>
    <property type="match status" value="1"/>
</dbReference>
<evidence type="ECO:0000256" key="1">
    <source>
        <dbReference type="ARBA" id="ARBA00004496"/>
    </source>
</evidence>
<keyword evidence="11 16" id="KW-0694">RNA-binding</keyword>
<keyword evidence="8 15" id="KW-0547">Nucleotide-binding</keyword>
<evidence type="ECO:0000256" key="2">
    <source>
        <dbReference type="ARBA" id="ARBA00008653"/>
    </source>
</evidence>
<dbReference type="EC" id="6.1.1.20" evidence="15"/>
<feature type="binding site" evidence="15">
    <location>
        <position position="475"/>
    </location>
    <ligand>
        <name>Mg(2+)</name>
        <dbReference type="ChEBI" id="CHEBI:18420"/>
        <note>shared with alpha subunit</note>
    </ligand>
</feature>
<comment type="subcellular location">
    <subcellularLocation>
        <location evidence="1 15">Cytoplasm</location>
    </subcellularLocation>
</comment>
<evidence type="ECO:0000256" key="4">
    <source>
        <dbReference type="ARBA" id="ARBA00022490"/>
    </source>
</evidence>
<dbReference type="InterPro" id="IPR005121">
    <property type="entry name" value="Fdx_antiC-bd"/>
</dbReference>
<dbReference type="GO" id="GO:0006432">
    <property type="term" value="P:phenylalanyl-tRNA aminoacylation"/>
    <property type="evidence" value="ECO:0007669"/>
    <property type="project" value="UniProtKB-UniRule"/>
</dbReference>
<evidence type="ECO:0000259" key="17">
    <source>
        <dbReference type="PROSITE" id="PS50886"/>
    </source>
</evidence>
<dbReference type="InterPro" id="IPR033714">
    <property type="entry name" value="tRNA_bind_bactPheRS"/>
</dbReference>
<feature type="domain" description="FDX-ACB" evidence="18">
    <location>
        <begin position="732"/>
        <end position="826"/>
    </location>
</feature>
<dbReference type="InterPro" id="IPR012340">
    <property type="entry name" value="NA-bd_OB-fold"/>
</dbReference>
<dbReference type="NCBIfam" id="TIGR00472">
    <property type="entry name" value="pheT_bact"/>
    <property type="match status" value="1"/>
</dbReference>
<dbReference type="FunFam" id="3.50.40.10:FF:000001">
    <property type="entry name" value="Phenylalanine--tRNA ligase beta subunit"/>
    <property type="match status" value="1"/>
</dbReference>
<accession>A0A6S6SDZ8</accession>
<dbReference type="FunFam" id="3.30.70.380:FF:000001">
    <property type="entry name" value="Phenylalanine--tRNA ligase beta subunit"/>
    <property type="match status" value="1"/>
</dbReference>
<dbReference type="PROSITE" id="PS50886">
    <property type="entry name" value="TRBD"/>
    <property type="match status" value="1"/>
</dbReference>
<feature type="binding site" evidence="15">
    <location>
        <position position="485"/>
    </location>
    <ligand>
        <name>Mg(2+)</name>
        <dbReference type="ChEBI" id="CHEBI:18420"/>
        <note>shared with alpha subunit</note>
    </ligand>
</feature>
<dbReference type="Pfam" id="PF01588">
    <property type="entry name" value="tRNA_bind"/>
    <property type="match status" value="1"/>
</dbReference>
<dbReference type="PROSITE" id="PS51447">
    <property type="entry name" value="FDX_ACB"/>
    <property type="match status" value="1"/>
</dbReference>
<evidence type="ECO:0000256" key="14">
    <source>
        <dbReference type="ARBA" id="ARBA00049255"/>
    </source>
</evidence>
<dbReference type="InterPro" id="IPR020825">
    <property type="entry name" value="Phe-tRNA_synthase-like_B3/B4"/>
</dbReference>
<name>A0A6S6SDZ8_9BACT</name>
<dbReference type="InterPro" id="IPR005147">
    <property type="entry name" value="tRNA_synthase_B5-dom"/>
</dbReference>
<feature type="domain" description="TRNA-binding" evidence="17">
    <location>
        <begin position="42"/>
        <end position="158"/>
    </location>
</feature>
<evidence type="ECO:0000259" key="19">
    <source>
        <dbReference type="PROSITE" id="PS51483"/>
    </source>
</evidence>
<keyword evidence="6 15" id="KW-0436">Ligase</keyword>
<dbReference type="InterPro" id="IPR002547">
    <property type="entry name" value="tRNA-bd_dom"/>
</dbReference>
<evidence type="ECO:0000256" key="11">
    <source>
        <dbReference type="ARBA" id="ARBA00022884"/>
    </source>
</evidence>
<dbReference type="CDD" id="cd02796">
    <property type="entry name" value="tRNA_bind_bactPheRS"/>
    <property type="match status" value="1"/>
</dbReference>
<dbReference type="SMART" id="SM00874">
    <property type="entry name" value="B5"/>
    <property type="match status" value="1"/>
</dbReference>
<dbReference type="Gene3D" id="3.50.40.10">
    <property type="entry name" value="Phenylalanyl-trna Synthetase, Chain B, domain 3"/>
    <property type="match status" value="1"/>
</dbReference>
<dbReference type="Pfam" id="PF17759">
    <property type="entry name" value="tRNA_synthFbeta"/>
    <property type="match status" value="1"/>
</dbReference>
<reference evidence="20" key="1">
    <citation type="submission" date="2020-01" db="EMBL/GenBank/DDBJ databases">
        <authorList>
            <person name="Meier V. D."/>
            <person name="Meier V D."/>
        </authorList>
    </citation>
    <scope>NUCLEOTIDE SEQUENCE</scope>
    <source>
        <strain evidence="20">HLG_WM_MAG_10</strain>
    </source>
</reference>
<evidence type="ECO:0000256" key="15">
    <source>
        <dbReference type="HAMAP-Rule" id="MF_00283"/>
    </source>
</evidence>
<dbReference type="SMART" id="SM00896">
    <property type="entry name" value="FDX-ACB"/>
    <property type="match status" value="1"/>
</dbReference>
<keyword evidence="13 15" id="KW-0030">Aminoacyl-tRNA synthetase</keyword>
<feature type="binding site" evidence="15">
    <location>
        <position position="481"/>
    </location>
    <ligand>
        <name>Mg(2+)</name>
        <dbReference type="ChEBI" id="CHEBI:18420"/>
        <note>shared with alpha subunit</note>
    </ligand>
</feature>
<dbReference type="HAMAP" id="MF_00283">
    <property type="entry name" value="Phe_tRNA_synth_beta1"/>
    <property type="match status" value="1"/>
</dbReference>
<dbReference type="GO" id="GO:0004826">
    <property type="term" value="F:phenylalanine-tRNA ligase activity"/>
    <property type="evidence" value="ECO:0007669"/>
    <property type="project" value="UniProtKB-UniRule"/>
</dbReference>
<evidence type="ECO:0000256" key="6">
    <source>
        <dbReference type="ARBA" id="ARBA00022598"/>
    </source>
</evidence>
<dbReference type="Pfam" id="PF03147">
    <property type="entry name" value="FDX-ACB"/>
    <property type="match status" value="1"/>
</dbReference>
<dbReference type="InterPro" id="IPR045864">
    <property type="entry name" value="aa-tRNA-synth_II/BPL/LPL"/>
</dbReference>
<dbReference type="GO" id="GO:0009328">
    <property type="term" value="C:phenylalanine-tRNA ligase complex"/>
    <property type="evidence" value="ECO:0007669"/>
    <property type="project" value="TreeGrafter"/>
</dbReference>
<sequence>MKVSLNWLKQYVTVNESKEEVSDILTNIGLEVEGMDIFENIKGSLAGLVIGEVLTCQKHPDADKLSITTVNIGAETPLQIVCGAPNAPQALGKKVVVATVGTILYTEDGGSFKIKKGKIRGEESLGMICAEDEIGLGNSHEGIMILEDEKAVVGIPAADYFSDRVVCDVIYEIGLTPNRSDATGHLGTAFDLAAALKTNYDGQGEFTQPDVSNFSIDNNNLKIEVSVENQDACPRYAGICIEGVTIQDSPTWMQNHLKAIGVEPKNNVVDITNYVLHELGQPLHAFDYDQIKGKKVVVKNLAEKTKFTTLDEVERTLSAEDLMICDGNGDGMCIAGVFGGIQSGVKDSTTNIFLESAFFNAISIRRSSMRHLLRTDAATRFEKGVDPNGTLYALKRAALLIKEYAGGRIASEVIDFYPTPVERAQVTVSFEKVTDLIGADIPKEDIKKILGYLDMNILEETAEAFTIDVPTNKVDVTRDADVIEEILRIYGYNKVETPTTVSSVLSFAPKPNPFKVRNLIADLLTSSGFNEMMATSMTRSDYYKKHLPQDEDSLVYVNNTSNQHLDLMRPSMLFSGLETIVHNQNRQNQDLKLYEFGKTYFKKVIDGEGNRDYFEQQHISLFLTGQRNSENWHQKENKVNFYTLKAYVEHIMTRLGILPSSVQCTPIKEDDAVLTYGLKYHRGKQNIVSFGRLDGNIALGMGIKQEVFYADFDFDTILQVLKNHKMKYQAMSKYPAVRRDLALVLDKSVGYNEVLGIAVKTGGKQLKTSNLFDVYENEAQIGANKKSCSVSFIFQDDNKTLKDKDIDKVMSKLIATYEKKLNALIRK</sequence>
<dbReference type="GO" id="GO:0000287">
    <property type="term" value="F:magnesium ion binding"/>
    <property type="evidence" value="ECO:0007669"/>
    <property type="project" value="UniProtKB-UniRule"/>
</dbReference>
<dbReference type="SUPFAM" id="SSF55681">
    <property type="entry name" value="Class II aaRS and biotin synthetases"/>
    <property type="match status" value="1"/>
</dbReference>
<keyword evidence="10 15" id="KW-0460">Magnesium</keyword>
<dbReference type="GO" id="GO:0000049">
    <property type="term" value="F:tRNA binding"/>
    <property type="evidence" value="ECO:0007669"/>
    <property type="project" value="UniProtKB-UniRule"/>
</dbReference>
<dbReference type="InterPro" id="IPR041616">
    <property type="entry name" value="PheRS_beta_core"/>
</dbReference>
<evidence type="ECO:0000256" key="3">
    <source>
        <dbReference type="ARBA" id="ARBA00011209"/>
    </source>
</evidence>
<dbReference type="EMBL" id="CACVAQ010000060">
    <property type="protein sequence ID" value="CAA6801058.1"/>
    <property type="molecule type" value="Genomic_DNA"/>
</dbReference>
<evidence type="ECO:0000256" key="10">
    <source>
        <dbReference type="ARBA" id="ARBA00022842"/>
    </source>
</evidence>
<comment type="subunit">
    <text evidence="3 15">Tetramer of two alpha and two beta subunits.</text>
</comment>
<keyword evidence="9 15" id="KW-0067">ATP-binding</keyword>
<keyword evidence="5 16" id="KW-0820">tRNA-binding</keyword>
<dbReference type="PANTHER" id="PTHR10947:SF0">
    <property type="entry name" value="PHENYLALANINE--TRNA LIGASE BETA SUBUNIT"/>
    <property type="match status" value="1"/>
</dbReference>
<dbReference type="SUPFAM" id="SSF46955">
    <property type="entry name" value="Putative DNA-binding domain"/>
    <property type="match status" value="1"/>
</dbReference>
<comment type="cofactor">
    <cofactor evidence="15">
        <name>Mg(2+)</name>
        <dbReference type="ChEBI" id="CHEBI:18420"/>
    </cofactor>
    <text evidence="15">Binds 2 magnesium ions per tetramer.</text>
</comment>
<dbReference type="SUPFAM" id="SSF50249">
    <property type="entry name" value="Nucleic acid-binding proteins"/>
    <property type="match status" value="1"/>
</dbReference>
<evidence type="ECO:0000256" key="8">
    <source>
        <dbReference type="ARBA" id="ARBA00022741"/>
    </source>
</evidence>
<evidence type="ECO:0000256" key="16">
    <source>
        <dbReference type="PROSITE-ProRule" id="PRU00209"/>
    </source>
</evidence>
<dbReference type="PANTHER" id="PTHR10947">
    <property type="entry name" value="PHENYLALANYL-TRNA SYNTHETASE BETA CHAIN AND LEUCINE-RICH REPEAT-CONTAINING PROTEIN 47"/>
    <property type="match status" value="1"/>
</dbReference>
<feature type="binding site" evidence="15">
    <location>
        <position position="484"/>
    </location>
    <ligand>
        <name>Mg(2+)</name>
        <dbReference type="ChEBI" id="CHEBI:18420"/>
        <note>shared with alpha subunit</note>
    </ligand>
</feature>
<dbReference type="InterPro" id="IPR045060">
    <property type="entry name" value="Phe-tRNA-ligase_IIc_bsu"/>
</dbReference>
<dbReference type="InterPro" id="IPR004532">
    <property type="entry name" value="Phe-tRNA-ligase_IIc_bsu_bact"/>
</dbReference>
<protein>
    <recommendedName>
        <fullName evidence="15">Phenylalanine--tRNA ligase beta subunit</fullName>
        <ecNumber evidence="15">6.1.1.20</ecNumber>
    </recommendedName>
    <alternativeName>
        <fullName evidence="15">Phenylalanyl-tRNA synthetase beta subunit</fullName>
        <shortName evidence="15">PheRS</shortName>
    </alternativeName>
</protein>
<evidence type="ECO:0000256" key="12">
    <source>
        <dbReference type="ARBA" id="ARBA00022917"/>
    </source>
</evidence>
<organism evidence="20">
    <name type="scientific">uncultured Aureispira sp</name>
    <dbReference type="NCBI Taxonomy" id="1331704"/>
    <lineage>
        <taxon>Bacteria</taxon>
        <taxon>Pseudomonadati</taxon>
        <taxon>Bacteroidota</taxon>
        <taxon>Saprospiria</taxon>
        <taxon>Saprospirales</taxon>
        <taxon>Saprospiraceae</taxon>
        <taxon>Aureispira</taxon>
        <taxon>environmental samples</taxon>
    </lineage>
</organism>
<keyword evidence="12 15" id="KW-0648">Protein biosynthesis</keyword>
<evidence type="ECO:0000259" key="18">
    <source>
        <dbReference type="PROSITE" id="PS51447"/>
    </source>
</evidence>
<comment type="similarity">
    <text evidence="2 15">Belongs to the phenylalanyl-tRNA synthetase beta subunit family. Type 1 subfamily.</text>
</comment>
<dbReference type="GO" id="GO:0005524">
    <property type="term" value="F:ATP binding"/>
    <property type="evidence" value="ECO:0007669"/>
    <property type="project" value="UniProtKB-UniRule"/>
</dbReference>
<dbReference type="Gene3D" id="2.40.50.140">
    <property type="entry name" value="Nucleic acid-binding proteins"/>
    <property type="match status" value="1"/>
</dbReference>
<comment type="catalytic activity">
    <reaction evidence="14 15">
        <text>tRNA(Phe) + L-phenylalanine + ATP = L-phenylalanyl-tRNA(Phe) + AMP + diphosphate + H(+)</text>
        <dbReference type="Rhea" id="RHEA:19413"/>
        <dbReference type="Rhea" id="RHEA-COMP:9668"/>
        <dbReference type="Rhea" id="RHEA-COMP:9699"/>
        <dbReference type="ChEBI" id="CHEBI:15378"/>
        <dbReference type="ChEBI" id="CHEBI:30616"/>
        <dbReference type="ChEBI" id="CHEBI:33019"/>
        <dbReference type="ChEBI" id="CHEBI:58095"/>
        <dbReference type="ChEBI" id="CHEBI:78442"/>
        <dbReference type="ChEBI" id="CHEBI:78531"/>
        <dbReference type="ChEBI" id="CHEBI:456215"/>
        <dbReference type="EC" id="6.1.1.20"/>
    </reaction>
</comment>
<dbReference type="Gene3D" id="3.30.56.10">
    <property type="match status" value="2"/>
</dbReference>
<dbReference type="Gene3D" id="3.30.70.380">
    <property type="entry name" value="Ferrodoxin-fold anticodon-binding domain"/>
    <property type="match status" value="1"/>
</dbReference>
<dbReference type="Pfam" id="PF03483">
    <property type="entry name" value="B3_4"/>
    <property type="match status" value="1"/>
</dbReference>
<evidence type="ECO:0000256" key="5">
    <source>
        <dbReference type="ARBA" id="ARBA00022555"/>
    </source>
</evidence>
<keyword evidence="7 15" id="KW-0479">Metal-binding</keyword>
<dbReference type="Pfam" id="PF03484">
    <property type="entry name" value="B5"/>
    <property type="match status" value="1"/>
</dbReference>
<evidence type="ECO:0000256" key="9">
    <source>
        <dbReference type="ARBA" id="ARBA00022840"/>
    </source>
</evidence>
<feature type="domain" description="B5" evidence="19">
    <location>
        <begin position="421"/>
        <end position="497"/>
    </location>
</feature>
<dbReference type="PROSITE" id="PS51483">
    <property type="entry name" value="B5"/>
    <property type="match status" value="1"/>
</dbReference>
<dbReference type="InterPro" id="IPR005146">
    <property type="entry name" value="B3/B4_tRNA-bd"/>
</dbReference>
<dbReference type="Gene3D" id="3.30.930.10">
    <property type="entry name" value="Bira Bifunctional Protein, Domain 2"/>
    <property type="match status" value="1"/>
</dbReference>
<dbReference type="AlphaFoldDB" id="A0A6S6SDZ8"/>
<evidence type="ECO:0000256" key="7">
    <source>
        <dbReference type="ARBA" id="ARBA00022723"/>
    </source>
</evidence>
<dbReference type="SMART" id="SM00873">
    <property type="entry name" value="B3_4"/>
    <property type="match status" value="1"/>
</dbReference>
<gene>
    <name evidence="15" type="primary">pheT</name>
    <name evidence="20" type="ORF">HELGO_WM30798</name>
</gene>
<evidence type="ECO:0000256" key="13">
    <source>
        <dbReference type="ARBA" id="ARBA00023146"/>
    </source>
</evidence>
<dbReference type="FunFam" id="2.40.50.140:FF:000045">
    <property type="entry name" value="Phenylalanine--tRNA ligase beta subunit"/>
    <property type="match status" value="1"/>
</dbReference>
<dbReference type="NCBIfam" id="NF045760">
    <property type="entry name" value="YtpR"/>
    <property type="match status" value="1"/>
</dbReference>
<dbReference type="InterPro" id="IPR036690">
    <property type="entry name" value="Fdx_antiC-bd_sf"/>
</dbReference>
<proteinExistence type="inferred from homology"/>
<evidence type="ECO:0000313" key="20">
    <source>
        <dbReference type="EMBL" id="CAA6801058.1"/>
    </source>
</evidence>